<gene>
    <name evidence="2" type="ORF">Naga_100920g2</name>
</gene>
<proteinExistence type="predicted"/>
<feature type="region of interest" description="Disordered" evidence="1">
    <location>
        <begin position="1"/>
        <end position="24"/>
    </location>
</feature>
<evidence type="ECO:0000313" key="2">
    <source>
        <dbReference type="EMBL" id="EWM20531.1"/>
    </source>
</evidence>
<dbReference type="Proteomes" id="UP000019335">
    <property type="component" value="Unassembled WGS sequence"/>
</dbReference>
<dbReference type="OrthoDB" id="10545701at2759"/>
<sequence length="169" mass="17633">MSTPRSNRHVETSDEQAEEECPSSVMIGMSNMAGVPADLASYVWDSREETGDTSNATETRSARKSGAKAPIVSPDLASSSAVAPATAGSSSSMGTAEGEGHKKKKKGPPRHHRPGRQPGARFALGVLTLINLLNYVDRWVVGQRGGGRTGRARGGDEREARSMEGGGGG</sequence>
<comment type="caution">
    <text evidence="2">The sequence shown here is derived from an EMBL/GenBank/DDBJ whole genome shotgun (WGS) entry which is preliminary data.</text>
</comment>
<keyword evidence="3" id="KW-1185">Reference proteome</keyword>
<feature type="compositionally biased region" description="Basic residues" evidence="1">
    <location>
        <begin position="101"/>
        <end position="115"/>
    </location>
</feature>
<organism evidence="2 3">
    <name type="scientific">Nannochloropsis gaditana</name>
    <dbReference type="NCBI Taxonomy" id="72520"/>
    <lineage>
        <taxon>Eukaryota</taxon>
        <taxon>Sar</taxon>
        <taxon>Stramenopiles</taxon>
        <taxon>Ochrophyta</taxon>
        <taxon>Eustigmatophyceae</taxon>
        <taxon>Eustigmatales</taxon>
        <taxon>Monodopsidaceae</taxon>
        <taxon>Nannochloropsis</taxon>
    </lineage>
</organism>
<dbReference type="EMBL" id="AZIL01003013">
    <property type="protein sequence ID" value="EWM20531.1"/>
    <property type="molecule type" value="Genomic_DNA"/>
</dbReference>
<accession>W7TJM8</accession>
<evidence type="ECO:0000256" key="1">
    <source>
        <dbReference type="SAM" id="MobiDB-lite"/>
    </source>
</evidence>
<reference evidence="2 3" key="1">
    <citation type="journal article" date="2014" name="Mol. Plant">
        <title>Chromosome Scale Genome Assembly and Transcriptome Profiling of Nannochloropsis gaditana in Nitrogen Depletion.</title>
        <authorList>
            <person name="Corteggiani Carpinelli E."/>
            <person name="Telatin A."/>
            <person name="Vitulo N."/>
            <person name="Forcato C."/>
            <person name="D'Angelo M."/>
            <person name="Schiavon R."/>
            <person name="Vezzi A."/>
            <person name="Giacometti G.M."/>
            <person name="Morosinotto T."/>
            <person name="Valle G."/>
        </authorList>
    </citation>
    <scope>NUCLEOTIDE SEQUENCE [LARGE SCALE GENOMIC DNA]</scope>
    <source>
        <strain evidence="2 3">B-31</strain>
    </source>
</reference>
<feature type="compositionally biased region" description="Basic and acidic residues" evidence="1">
    <location>
        <begin position="153"/>
        <end position="162"/>
    </location>
</feature>
<feature type="non-terminal residue" evidence="2">
    <location>
        <position position="169"/>
    </location>
</feature>
<protein>
    <submittedName>
        <fullName evidence="2">Uncharacterized protein</fullName>
    </submittedName>
</protein>
<feature type="region of interest" description="Disordered" evidence="1">
    <location>
        <begin position="141"/>
        <end position="169"/>
    </location>
</feature>
<feature type="compositionally biased region" description="Low complexity" evidence="1">
    <location>
        <begin position="83"/>
        <end position="96"/>
    </location>
</feature>
<name>W7TJM8_9STRA</name>
<evidence type="ECO:0000313" key="3">
    <source>
        <dbReference type="Proteomes" id="UP000019335"/>
    </source>
</evidence>
<feature type="region of interest" description="Disordered" evidence="1">
    <location>
        <begin position="43"/>
        <end position="120"/>
    </location>
</feature>
<dbReference type="AlphaFoldDB" id="W7TJM8"/>